<feature type="transmembrane region" description="Helical" evidence="2">
    <location>
        <begin position="26"/>
        <end position="45"/>
    </location>
</feature>
<keyword evidence="2" id="KW-1133">Transmembrane helix</keyword>
<sequence>MATDTLTHATAHAHEHGHHDAGGTKIFGFWIYLMSDCILFSILFAT</sequence>
<evidence type="ECO:0000313" key="3">
    <source>
        <dbReference type="EMBL" id="NVK82652.1"/>
    </source>
</evidence>
<reference evidence="3 4" key="1">
    <citation type="submission" date="2020-04" db="EMBL/GenBank/DDBJ databases">
        <title>Draft Genome Sequence of Streptomyces morookaense DSM 40503, an 8-azaguanine-producing strain.</title>
        <authorList>
            <person name="Qi J."/>
            <person name="Gao J.-M."/>
        </authorList>
    </citation>
    <scope>NUCLEOTIDE SEQUENCE [LARGE SCALE GENOMIC DNA]</scope>
    <source>
        <strain evidence="3 4">DSM 40503</strain>
    </source>
</reference>
<feature type="region of interest" description="Disordered" evidence="1">
    <location>
        <begin position="1"/>
        <end position="22"/>
    </location>
</feature>
<protein>
    <submittedName>
        <fullName evidence="3">Cytochrome o ubiquinol oxidase subunit III</fullName>
    </submittedName>
</protein>
<gene>
    <name evidence="3" type="ORF">HG542_34215</name>
</gene>
<name>A0A7Y7EBH3_STRMO</name>
<evidence type="ECO:0000256" key="1">
    <source>
        <dbReference type="SAM" id="MobiDB-lite"/>
    </source>
</evidence>
<keyword evidence="2" id="KW-0472">Membrane</keyword>
<feature type="non-terminal residue" evidence="3">
    <location>
        <position position="46"/>
    </location>
</feature>
<evidence type="ECO:0000256" key="2">
    <source>
        <dbReference type="SAM" id="Phobius"/>
    </source>
</evidence>
<feature type="compositionally biased region" description="Basic and acidic residues" evidence="1">
    <location>
        <begin position="12"/>
        <end position="22"/>
    </location>
</feature>
<accession>A0A7Y7EBH3</accession>
<organism evidence="3 4">
    <name type="scientific">Streptomyces morookaense</name>
    <name type="common">Streptoverticillium morookaense</name>
    <dbReference type="NCBI Taxonomy" id="1970"/>
    <lineage>
        <taxon>Bacteria</taxon>
        <taxon>Bacillati</taxon>
        <taxon>Actinomycetota</taxon>
        <taxon>Actinomycetes</taxon>
        <taxon>Kitasatosporales</taxon>
        <taxon>Streptomycetaceae</taxon>
        <taxon>Streptomyces</taxon>
    </lineage>
</organism>
<feature type="compositionally biased region" description="Low complexity" evidence="1">
    <location>
        <begin position="1"/>
        <end position="10"/>
    </location>
</feature>
<dbReference type="InterPro" id="IPR035973">
    <property type="entry name" value="Cyt_c_oxidase_su3-like_sf"/>
</dbReference>
<dbReference type="GO" id="GO:0009055">
    <property type="term" value="F:electron transfer activity"/>
    <property type="evidence" value="ECO:0007669"/>
    <property type="project" value="InterPro"/>
</dbReference>
<dbReference type="Proteomes" id="UP000587462">
    <property type="component" value="Unassembled WGS sequence"/>
</dbReference>
<evidence type="ECO:0000313" key="4">
    <source>
        <dbReference type="Proteomes" id="UP000587462"/>
    </source>
</evidence>
<comment type="caution">
    <text evidence="3">The sequence shown here is derived from an EMBL/GenBank/DDBJ whole genome shotgun (WGS) entry which is preliminary data.</text>
</comment>
<dbReference type="EMBL" id="JABBXF010000220">
    <property type="protein sequence ID" value="NVK82652.1"/>
    <property type="molecule type" value="Genomic_DNA"/>
</dbReference>
<proteinExistence type="predicted"/>
<dbReference type="GO" id="GO:0016020">
    <property type="term" value="C:membrane"/>
    <property type="evidence" value="ECO:0007669"/>
    <property type="project" value="InterPro"/>
</dbReference>
<dbReference type="SUPFAM" id="SSF81452">
    <property type="entry name" value="Cytochrome c oxidase subunit III-like"/>
    <property type="match status" value="1"/>
</dbReference>
<keyword evidence="2" id="KW-0812">Transmembrane</keyword>
<keyword evidence="4" id="KW-1185">Reference proteome</keyword>
<dbReference type="AlphaFoldDB" id="A0A7Y7EBH3"/>